<dbReference type="Pfam" id="PF08137">
    <property type="entry name" value="DVL"/>
    <property type="match status" value="1"/>
</dbReference>
<evidence type="ECO:0000256" key="1">
    <source>
        <dbReference type="ARBA" id="ARBA00004162"/>
    </source>
</evidence>
<evidence type="ECO:0000256" key="4">
    <source>
        <dbReference type="ARBA" id="ARBA00022692"/>
    </source>
</evidence>
<dbReference type="GO" id="GO:0008285">
    <property type="term" value="P:negative regulation of cell population proliferation"/>
    <property type="evidence" value="ECO:0007669"/>
    <property type="project" value="InterPro"/>
</dbReference>
<protein>
    <submittedName>
        <fullName evidence="9">Uncharacterized protein</fullName>
    </submittedName>
</protein>
<evidence type="ECO:0000256" key="8">
    <source>
        <dbReference type="SAM" id="MobiDB-lite"/>
    </source>
</evidence>
<evidence type="ECO:0000256" key="3">
    <source>
        <dbReference type="ARBA" id="ARBA00022475"/>
    </source>
</evidence>
<proteinExistence type="inferred from homology"/>
<keyword evidence="5" id="KW-1133">Transmembrane helix</keyword>
<evidence type="ECO:0000256" key="7">
    <source>
        <dbReference type="ARBA" id="ARBA00024340"/>
    </source>
</evidence>
<accession>A0A8S9PJJ7</accession>
<dbReference type="AlphaFoldDB" id="A0A8S9PJJ7"/>
<dbReference type="GO" id="GO:0005886">
    <property type="term" value="C:plasma membrane"/>
    <property type="evidence" value="ECO:0007669"/>
    <property type="project" value="UniProtKB-SubCell"/>
</dbReference>
<sequence>APQHLGTALRRHPNCSFSLSHFTSKGSSENEDDQFERRRNKEEDVEPRSGRSGSSENEDDQFERRRNKEEDYLKMWSRGVGGVVREQKARLYIIRRCVVMLLCWHD</sequence>
<reference evidence="9" key="1">
    <citation type="submission" date="2019-12" db="EMBL/GenBank/DDBJ databases">
        <title>Genome sequencing and annotation of Brassica cretica.</title>
        <authorList>
            <person name="Studholme D.J."/>
            <person name="Sarris P."/>
        </authorList>
    </citation>
    <scope>NUCLEOTIDE SEQUENCE</scope>
    <source>
        <strain evidence="9">PFS-109/04</strain>
        <tissue evidence="9">Leaf</tissue>
    </source>
</reference>
<dbReference type="PANTHER" id="PTHR47855:SF6">
    <property type="entry name" value="ROTUNDIFOLIA LIKE 8"/>
    <property type="match status" value="1"/>
</dbReference>
<dbReference type="InterPro" id="IPR012552">
    <property type="entry name" value="DVL"/>
</dbReference>
<dbReference type="Proteomes" id="UP000712600">
    <property type="component" value="Unassembled WGS sequence"/>
</dbReference>
<feature type="compositionally biased region" description="Basic and acidic residues" evidence="8">
    <location>
        <begin position="35"/>
        <end position="49"/>
    </location>
</feature>
<keyword evidence="6" id="KW-0472">Membrane</keyword>
<dbReference type="EMBL" id="QGKX02001347">
    <property type="protein sequence ID" value="KAF3521284.1"/>
    <property type="molecule type" value="Genomic_DNA"/>
</dbReference>
<evidence type="ECO:0000313" key="9">
    <source>
        <dbReference type="EMBL" id="KAF3521284.1"/>
    </source>
</evidence>
<feature type="non-terminal residue" evidence="9">
    <location>
        <position position="1"/>
    </location>
</feature>
<dbReference type="GO" id="GO:0048367">
    <property type="term" value="P:shoot system development"/>
    <property type="evidence" value="ECO:0007669"/>
    <property type="project" value="UniProtKB-ARBA"/>
</dbReference>
<feature type="region of interest" description="Disordered" evidence="8">
    <location>
        <begin position="19"/>
        <end position="65"/>
    </location>
</feature>
<evidence type="ECO:0000256" key="2">
    <source>
        <dbReference type="ARBA" id="ARBA00022473"/>
    </source>
</evidence>
<name>A0A8S9PJJ7_BRACR</name>
<keyword evidence="4" id="KW-0812">Transmembrane</keyword>
<dbReference type="InterPro" id="IPR052153">
    <property type="entry name" value="DVL/RTFL_small_peptides"/>
</dbReference>
<evidence type="ECO:0000256" key="6">
    <source>
        <dbReference type="ARBA" id="ARBA00023136"/>
    </source>
</evidence>
<evidence type="ECO:0000313" key="10">
    <source>
        <dbReference type="Proteomes" id="UP000712600"/>
    </source>
</evidence>
<comment type="subcellular location">
    <subcellularLocation>
        <location evidence="1">Cell membrane</location>
        <topology evidence="1">Single-pass membrane protein</topology>
    </subcellularLocation>
</comment>
<comment type="similarity">
    <text evidence="7">Belongs to the DVL/RTFL small polypeptides family.</text>
</comment>
<comment type="caution">
    <text evidence="9">The sequence shown here is derived from an EMBL/GenBank/DDBJ whole genome shotgun (WGS) entry which is preliminary data.</text>
</comment>
<keyword evidence="2" id="KW-0217">Developmental protein</keyword>
<evidence type="ECO:0000256" key="5">
    <source>
        <dbReference type="ARBA" id="ARBA00022989"/>
    </source>
</evidence>
<dbReference type="PANTHER" id="PTHR47855">
    <property type="entry name" value="OS01G0525701 PROTEIN"/>
    <property type="match status" value="1"/>
</dbReference>
<keyword evidence="3" id="KW-1003">Cell membrane</keyword>
<organism evidence="9 10">
    <name type="scientific">Brassica cretica</name>
    <name type="common">Mustard</name>
    <dbReference type="NCBI Taxonomy" id="69181"/>
    <lineage>
        <taxon>Eukaryota</taxon>
        <taxon>Viridiplantae</taxon>
        <taxon>Streptophyta</taxon>
        <taxon>Embryophyta</taxon>
        <taxon>Tracheophyta</taxon>
        <taxon>Spermatophyta</taxon>
        <taxon>Magnoliopsida</taxon>
        <taxon>eudicotyledons</taxon>
        <taxon>Gunneridae</taxon>
        <taxon>Pentapetalae</taxon>
        <taxon>rosids</taxon>
        <taxon>malvids</taxon>
        <taxon>Brassicales</taxon>
        <taxon>Brassicaceae</taxon>
        <taxon>Brassiceae</taxon>
        <taxon>Brassica</taxon>
    </lineage>
</organism>
<gene>
    <name evidence="9" type="ORF">F2Q69_00050982</name>
</gene>